<name>A0A9J5W9E7_SOLCO</name>
<evidence type="ECO:0000313" key="1">
    <source>
        <dbReference type="EMBL" id="KAG5571943.1"/>
    </source>
</evidence>
<dbReference type="Proteomes" id="UP000824120">
    <property type="component" value="Chromosome 12"/>
</dbReference>
<reference evidence="1 2" key="1">
    <citation type="submission" date="2020-09" db="EMBL/GenBank/DDBJ databases">
        <title>De no assembly of potato wild relative species, Solanum commersonii.</title>
        <authorList>
            <person name="Cho K."/>
        </authorList>
    </citation>
    <scope>NUCLEOTIDE SEQUENCE [LARGE SCALE GENOMIC DNA]</scope>
    <source>
        <strain evidence="1">LZ3.2</strain>
        <tissue evidence="1">Leaf</tissue>
    </source>
</reference>
<dbReference type="EMBL" id="JACXVP010000012">
    <property type="protein sequence ID" value="KAG5571943.1"/>
    <property type="molecule type" value="Genomic_DNA"/>
</dbReference>
<sequence>MFTCIALVKKIPIAEKDDYVQFLVLEDAVTSLNDPSFASRGFRWQLWNLAQTILGVGPTFHRSNLQMEIPPSPLSPKYRFQLDSIYGLYFSIPNESETSKFNGEALGDRSEGKDPCTVSWSTAWLSGRLWLSLDVVGKRTFPALDGRLLVDRYSGLESDSR</sequence>
<gene>
    <name evidence="1" type="ORF">H5410_061709</name>
</gene>
<organism evidence="1 2">
    <name type="scientific">Solanum commersonii</name>
    <name type="common">Commerson's wild potato</name>
    <name type="synonym">Commerson's nightshade</name>
    <dbReference type="NCBI Taxonomy" id="4109"/>
    <lineage>
        <taxon>Eukaryota</taxon>
        <taxon>Viridiplantae</taxon>
        <taxon>Streptophyta</taxon>
        <taxon>Embryophyta</taxon>
        <taxon>Tracheophyta</taxon>
        <taxon>Spermatophyta</taxon>
        <taxon>Magnoliopsida</taxon>
        <taxon>eudicotyledons</taxon>
        <taxon>Gunneridae</taxon>
        <taxon>Pentapetalae</taxon>
        <taxon>asterids</taxon>
        <taxon>lamiids</taxon>
        <taxon>Solanales</taxon>
        <taxon>Solanaceae</taxon>
        <taxon>Solanoideae</taxon>
        <taxon>Solaneae</taxon>
        <taxon>Solanum</taxon>
    </lineage>
</organism>
<evidence type="ECO:0000313" key="2">
    <source>
        <dbReference type="Proteomes" id="UP000824120"/>
    </source>
</evidence>
<proteinExistence type="predicted"/>
<keyword evidence="2" id="KW-1185">Reference proteome</keyword>
<protein>
    <submittedName>
        <fullName evidence="1">Uncharacterized protein</fullName>
    </submittedName>
</protein>
<accession>A0A9J5W9E7</accession>
<dbReference type="AlphaFoldDB" id="A0A9J5W9E7"/>
<comment type="caution">
    <text evidence="1">The sequence shown here is derived from an EMBL/GenBank/DDBJ whole genome shotgun (WGS) entry which is preliminary data.</text>
</comment>